<keyword evidence="7" id="KW-0972">Capsule biogenesis/degradation</keyword>
<evidence type="ECO:0000313" key="13">
    <source>
        <dbReference type="EMBL" id="KOF12961.1"/>
    </source>
</evidence>
<organism evidence="13 14">
    <name type="scientific">Ensifer adhaerens</name>
    <name type="common">Sinorhizobium morelense</name>
    <dbReference type="NCBI Taxonomy" id="106592"/>
    <lineage>
        <taxon>Bacteria</taxon>
        <taxon>Pseudomonadati</taxon>
        <taxon>Pseudomonadota</taxon>
        <taxon>Alphaproteobacteria</taxon>
        <taxon>Hyphomicrobiales</taxon>
        <taxon>Rhizobiaceae</taxon>
        <taxon>Sinorhizobium/Ensifer group</taxon>
        <taxon>Ensifer</taxon>
    </lineage>
</organism>
<gene>
    <name evidence="13" type="ORF">AC244_32510</name>
</gene>
<name>A0A0L8BE52_ENSAD</name>
<evidence type="ECO:0000256" key="7">
    <source>
        <dbReference type="ARBA" id="ARBA00022903"/>
    </source>
</evidence>
<dbReference type="PROSITE" id="PS51012">
    <property type="entry name" value="ABC_TM2"/>
    <property type="match status" value="1"/>
</dbReference>
<evidence type="ECO:0000256" key="3">
    <source>
        <dbReference type="ARBA" id="ARBA00022448"/>
    </source>
</evidence>
<evidence type="ECO:0000256" key="4">
    <source>
        <dbReference type="ARBA" id="ARBA00022475"/>
    </source>
</evidence>
<evidence type="ECO:0000259" key="12">
    <source>
        <dbReference type="PROSITE" id="PS51012"/>
    </source>
</evidence>
<protein>
    <recommendedName>
        <fullName evidence="11">Transport permease protein</fullName>
    </recommendedName>
</protein>
<proteinExistence type="inferred from homology"/>
<accession>A0A0L8BE52</accession>
<evidence type="ECO:0000256" key="11">
    <source>
        <dbReference type="RuleBase" id="RU361157"/>
    </source>
</evidence>
<comment type="similarity">
    <text evidence="2 11">Belongs to the ABC-2 integral membrane protein family.</text>
</comment>
<evidence type="ECO:0000256" key="6">
    <source>
        <dbReference type="ARBA" id="ARBA00022692"/>
    </source>
</evidence>
<dbReference type="EMBL" id="LGAP01000044">
    <property type="protein sequence ID" value="KOF12961.1"/>
    <property type="molecule type" value="Genomic_DNA"/>
</dbReference>
<keyword evidence="10 11" id="KW-0472">Membrane</keyword>
<keyword evidence="6 11" id="KW-0812">Transmembrane</keyword>
<keyword evidence="4 11" id="KW-1003">Cell membrane</keyword>
<dbReference type="InterPro" id="IPR013525">
    <property type="entry name" value="ABC2_TM"/>
</dbReference>
<dbReference type="PATRIC" id="fig|106592.7.peg.5974"/>
<dbReference type="InterPro" id="IPR000412">
    <property type="entry name" value="ABC_2_transport"/>
</dbReference>
<evidence type="ECO:0000256" key="2">
    <source>
        <dbReference type="ARBA" id="ARBA00007783"/>
    </source>
</evidence>
<keyword evidence="3 11" id="KW-0813">Transport</keyword>
<feature type="transmembrane region" description="Helical" evidence="11">
    <location>
        <begin position="131"/>
        <end position="155"/>
    </location>
</feature>
<dbReference type="PANTHER" id="PTHR30413:SF10">
    <property type="entry name" value="CAPSULE POLYSACCHARIDE EXPORT INNER-MEMBRANE PROTEIN CTRC"/>
    <property type="match status" value="1"/>
</dbReference>
<evidence type="ECO:0000256" key="8">
    <source>
        <dbReference type="ARBA" id="ARBA00022989"/>
    </source>
</evidence>
<evidence type="ECO:0000256" key="5">
    <source>
        <dbReference type="ARBA" id="ARBA00022597"/>
    </source>
</evidence>
<keyword evidence="9" id="KW-0625">Polysaccharide transport</keyword>
<dbReference type="PRINTS" id="PR00164">
    <property type="entry name" value="ABC2TRNSPORT"/>
</dbReference>
<dbReference type="InterPro" id="IPR047817">
    <property type="entry name" value="ABC2_TM_bact-type"/>
</dbReference>
<feature type="transmembrane region" description="Helical" evidence="11">
    <location>
        <begin position="161"/>
        <end position="180"/>
    </location>
</feature>
<keyword evidence="8 11" id="KW-1133">Transmembrane helix</keyword>
<feature type="transmembrane region" description="Helical" evidence="11">
    <location>
        <begin position="52"/>
        <end position="73"/>
    </location>
</feature>
<feature type="transmembrane region" description="Helical" evidence="11">
    <location>
        <begin position="219"/>
        <end position="239"/>
    </location>
</feature>
<evidence type="ECO:0000313" key="14">
    <source>
        <dbReference type="Proteomes" id="UP000037425"/>
    </source>
</evidence>
<feature type="domain" description="ABC transmembrane type-2" evidence="12">
    <location>
        <begin position="18"/>
        <end position="239"/>
    </location>
</feature>
<dbReference type="AlphaFoldDB" id="A0A0L8BE52"/>
<sequence>MHAVILRDIRSRYFNHGLGFLVAPLFPVAHVGVLLAIYSFTGRTATFGDDMVLFFATGLMPVLTLTYVSRFMSSSIVANKNMLSFPAVHLMDIVLARSLLEFVAIVISLIILVVILLSLGTDPFPYRPEQALACMAVTAMLAVGIGIIISVISAMVPTMSMIYALFTVVIYLASGGPIYLDTLPEEVVYLFSFNPAFQCVSWMRQAYYQGYPAPFLDKTYLFLWATASLAVGLLMERALRRYVMQ</sequence>
<evidence type="ECO:0000256" key="9">
    <source>
        <dbReference type="ARBA" id="ARBA00023047"/>
    </source>
</evidence>
<dbReference type="GO" id="GO:0140359">
    <property type="term" value="F:ABC-type transporter activity"/>
    <property type="evidence" value="ECO:0007669"/>
    <property type="project" value="InterPro"/>
</dbReference>
<dbReference type="Proteomes" id="UP000037425">
    <property type="component" value="Unassembled WGS sequence"/>
</dbReference>
<dbReference type="GO" id="GO:0043190">
    <property type="term" value="C:ATP-binding cassette (ABC) transporter complex"/>
    <property type="evidence" value="ECO:0007669"/>
    <property type="project" value="InterPro"/>
</dbReference>
<feature type="transmembrane region" description="Helical" evidence="11">
    <location>
        <begin position="93"/>
        <end position="119"/>
    </location>
</feature>
<evidence type="ECO:0000256" key="10">
    <source>
        <dbReference type="ARBA" id="ARBA00023136"/>
    </source>
</evidence>
<feature type="transmembrane region" description="Helical" evidence="11">
    <location>
        <begin position="20"/>
        <end position="40"/>
    </location>
</feature>
<reference evidence="14" key="1">
    <citation type="submission" date="2015-07" db="EMBL/GenBank/DDBJ databases">
        <title>Whole genome sequence of an Ensifer adhaerens strain isolated from a cave pool in the Wind Cave National Park.</title>
        <authorList>
            <person name="Eng W.W.H."/>
            <person name="Gan H.M."/>
            <person name="Barton H.A."/>
            <person name="Savka M.A."/>
        </authorList>
    </citation>
    <scope>NUCLEOTIDE SEQUENCE [LARGE SCALE GENOMIC DNA]</scope>
    <source>
        <strain evidence="14">SD006</strain>
    </source>
</reference>
<comment type="caution">
    <text evidence="13">The sequence shown here is derived from an EMBL/GenBank/DDBJ whole genome shotgun (WGS) entry which is preliminary data.</text>
</comment>
<dbReference type="Pfam" id="PF01061">
    <property type="entry name" value="ABC2_membrane"/>
    <property type="match status" value="1"/>
</dbReference>
<dbReference type="PANTHER" id="PTHR30413">
    <property type="entry name" value="INNER MEMBRANE TRANSPORT PERMEASE"/>
    <property type="match status" value="1"/>
</dbReference>
<evidence type="ECO:0000256" key="1">
    <source>
        <dbReference type="ARBA" id="ARBA00004651"/>
    </source>
</evidence>
<dbReference type="GO" id="GO:0015774">
    <property type="term" value="P:polysaccharide transport"/>
    <property type="evidence" value="ECO:0007669"/>
    <property type="project" value="UniProtKB-KW"/>
</dbReference>
<comment type="subcellular location">
    <subcellularLocation>
        <location evidence="11">Cell inner membrane</location>
        <topology evidence="11">Multi-pass membrane protein</topology>
    </subcellularLocation>
    <subcellularLocation>
        <location evidence="1">Cell membrane</location>
        <topology evidence="1">Multi-pass membrane protein</topology>
    </subcellularLocation>
</comment>
<keyword evidence="5" id="KW-0762">Sugar transport</keyword>
<dbReference type="GO" id="GO:0015920">
    <property type="term" value="P:lipopolysaccharide transport"/>
    <property type="evidence" value="ECO:0007669"/>
    <property type="project" value="TreeGrafter"/>
</dbReference>